<proteinExistence type="predicted"/>
<comment type="caution">
    <text evidence="1">The sequence shown here is derived from an EMBL/GenBank/DDBJ whole genome shotgun (WGS) entry which is preliminary data.</text>
</comment>
<organism evidence="1 2">
    <name type="scientific">Dehalococcoides mccartyi</name>
    <dbReference type="NCBI Taxonomy" id="61435"/>
    <lineage>
        <taxon>Bacteria</taxon>
        <taxon>Bacillati</taxon>
        <taxon>Chloroflexota</taxon>
        <taxon>Dehalococcoidia</taxon>
        <taxon>Dehalococcoidales</taxon>
        <taxon>Dehalococcoidaceae</taxon>
        <taxon>Dehalococcoides</taxon>
    </lineage>
</organism>
<evidence type="ECO:0000313" key="2">
    <source>
        <dbReference type="Proteomes" id="UP000053577"/>
    </source>
</evidence>
<dbReference type="EMBL" id="JGYD01000025">
    <property type="protein sequence ID" value="KSV17313.1"/>
    <property type="molecule type" value="Genomic_DNA"/>
</dbReference>
<dbReference type="AlphaFoldDB" id="A0A0V8M1A4"/>
<sequence length="154" mass="17355">MGKAIVNCPKVVTFGQIRSFKSKQIIEEGEPVWLDIEFEAFLEQYELKLLLDINKMRYPIDFIAVSFAGPDENTPDQVVTFEEIDDVQMKPSVDLPGRGQNNPAAMFSALVRGNIRPMMKVSFSANVPENYQEPRIASSTMGVKTIIFNFMGTK</sequence>
<reference evidence="1 2" key="1">
    <citation type="journal article" date="2015" name="Sci. Rep.">
        <title>A comparative genomics and reductive dehalogenase gene transcription study of two chloroethene-respiring bacteria, Dehalococcoides mccartyi strains MB and 11a.</title>
        <authorList>
            <person name="Low A."/>
            <person name="Shen Z."/>
            <person name="Cheng D."/>
            <person name="Rogers M.J."/>
            <person name="Lee P.K."/>
            <person name="He J."/>
        </authorList>
    </citation>
    <scope>NUCLEOTIDE SEQUENCE [LARGE SCALE GENOMIC DNA]</scope>
    <source>
        <strain evidence="1 2">MB</strain>
    </source>
</reference>
<dbReference type="RefSeq" id="WP_058292725.1">
    <property type="nucleotide sequence ID" value="NZ_CP019865.1"/>
</dbReference>
<accession>A0A0V8M1A4</accession>
<gene>
    <name evidence="1" type="ORF">DA01_07765</name>
</gene>
<evidence type="ECO:0000313" key="1">
    <source>
        <dbReference type="EMBL" id="KSV17313.1"/>
    </source>
</evidence>
<protein>
    <submittedName>
        <fullName evidence="1">Uncharacterized protein</fullName>
    </submittedName>
</protein>
<name>A0A0V8M1A4_9CHLR</name>
<dbReference type="Proteomes" id="UP000053577">
    <property type="component" value="Unassembled WGS sequence"/>
</dbReference>
<dbReference type="PATRIC" id="fig|61435.5.peg.1523"/>